<evidence type="ECO:0000313" key="3">
    <source>
        <dbReference type="EMBL" id="RVW04663.1"/>
    </source>
</evidence>
<keyword evidence="1" id="KW-0812">Transmembrane</keyword>
<dbReference type="InterPro" id="IPR012336">
    <property type="entry name" value="Thioredoxin-like_fold"/>
</dbReference>
<dbReference type="Pfam" id="PF13462">
    <property type="entry name" value="Thioredoxin_4"/>
    <property type="match status" value="1"/>
</dbReference>
<dbReference type="Gene3D" id="3.40.30.10">
    <property type="entry name" value="Glutaredoxin"/>
    <property type="match status" value="1"/>
</dbReference>
<keyword evidence="4" id="KW-1185">Reference proteome</keyword>
<dbReference type="OrthoDB" id="117402at2"/>
<proteinExistence type="predicted"/>
<comment type="caution">
    <text evidence="3">The sequence shown here is derived from an EMBL/GenBank/DDBJ whole genome shotgun (WGS) entry which is preliminary data.</text>
</comment>
<dbReference type="InterPro" id="IPR036249">
    <property type="entry name" value="Thioredoxin-like_sf"/>
</dbReference>
<dbReference type="AlphaFoldDB" id="A0A3S3AHD4"/>
<keyword evidence="1" id="KW-1133">Transmembrane helix</keyword>
<organism evidence="3 4">
    <name type="scientific">Rhodococcus spongiicola</name>
    <dbReference type="NCBI Taxonomy" id="2487352"/>
    <lineage>
        <taxon>Bacteria</taxon>
        <taxon>Bacillati</taxon>
        <taxon>Actinomycetota</taxon>
        <taxon>Actinomycetes</taxon>
        <taxon>Mycobacteriales</taxon>
        <taxon>Nocardiaceae</taxon>
        <taxon>Rhodococcus</taxon>
    </lineage>
</organism>
<dbReference type="EMBL" id="RKLN01000002">
    <property type="protein sequence ID" value="RVW04663.1"/>
    <property type="molecule type" value="Genomic_DNA"/>
</dbReference>
<feature type="transmembrane region" description="Helical" evidence="1">
    <location>
        <begin position="21"/>
        <end position="42"/>
    </location>
</feature>
<dbReference type="SUPFAM" id="SSF52833">
    <property type="entry name" value="Thioredoxin-like"/>
    <property type="match status" value="1"/>
</dbReference>
<feature type="domain" description="Thioredoxin-like fold" evidence="2">
    <location>
        <begin position="73"/>
        <end position="244"/>
    </location>
</feature>
<name>A0A3S3AHD4_9NOCA</name>
<sequence length="250" mass="26146">MSSKKPKSVKYNPQPTSSKTTYILGGLAIVVIAALVIGGVLATSSRNEPRNQGYGAVQNSAVQVTLENDGVARLGLPDVANTIDVFEDPMCPACAQFEETYGQEVAQAIDEGKLVVRYHMLNFLNDRSASGDYSTRAGAAFQCVAEGGVGTAYSNFHGELFSPDNQPAERGGSDLSNEDLANLARDAGATDTVVDCITNGERTQQAGMDAEAGSTALAAAAGRVGTPTILHNGQVIDAFGDPEWLSQVTQ</sequence>
<keyword evidence="1" id="KW-0472">Membrane</keyword>
<dbReference type="RefSeq" id="WP_127946370.1">
    <property type="nucleotide sequence ID" value="NZ_RKLN01000002.1"/>
</dbReference>
<reference evidence="3 4" key="1">
    <citation type="submission" date="2018-11" db="EMBL/GenBank/DDBJ databases">
        <title>Rhodococcus spongicola sp. nov. and Rhodococcus xishaensis sp. nov. from marine sponges.</title>
        <authorList>
            <person name="Li L."/>
            <person name="Lin H.W."/>
        </authorList>
    </citation>
    <scope>NUCLEOTIDE SEQUENCE [LARGE SCALE GENOMIC DNA]</scope>
    <source>
        <strain evidence="3 4">LHW50502</strain>
    </source>
</reference>
<protein>
    <submittedName>
        <fullName evidence="3">DsbA family protein</fullName>
    </submittedName>
</protein>
<evidence type="ECO:0000259" key="2">
    <source>
        <dbReference type="Pfam" id="PF13462"/>
    </source>
</evidence>
<dbReference type="Proteomes" id="UP000284333">
    <property type="component" value="Unassembled WGS sequence"/>
</dbReference>
<gene>
    <name evidence="3" type="ORF">EF834_06400</name>
</gene>
<accession>A0A3S3AHD4</accession>
<evidence type="ECO:0000256" key="1">
    <source>
        <dbReference type="SAM" id="Phobius"/>
    </source>
</evidence>
<dbReference type="CDD" id="cd02972">
    <property type="entry name" value="DsbA_family"/>
    <property type="match status" value="1"/>
</dbReference>
<evidence type="ECO:0000313" key="4">
    <source>
        <dbReference type="Proteomes" id="UP000284333"/>
    </source>
</evidence>